<organism evidence="2 3">
    <name type="scientific">Paragonimus skrjabini miyazakii</name>
    <dbReference type="NCBI Taxonomy" id="59628"/>
    <lineage>
        <taxon>Eukaryota</taxon>
        <taxon>Metazoa</taxon>
        <taxon>Spiralia</taxon>
        <taxon>Lophotrochozoa</taxon>
        <taxon>Platyhelminthes</taxon>
        <taxon>Trematoda</taxon>
        <taxon>Digenea</taxon>
        <taxon>Plagiorchiida</taxon>
        <taxon>Troglotremata</taxon>
        <taxon>Troglotrematidae</taxon>
        <taxon>Paragonimus</taxon>
    </lineage>
</organism>
<evidence type="ECO:0000313" key="2">
    <source>
        <dbReference type="EMBL" id="KAF7257140.1"/>
    </source>
</evidence>
<evidence type="ECO:0000256" key="1">
    <source>
        <dbReference type="SAM" id="MobiDB-lite"/>
    </source>
</evidence>
<keyword evidence="3" id="KW-1185">Reference proteome</keyword>
<evidence type="ECO:0000313" key="3">
    <source>
        <dbReference type="Proteomes" id="UP000822476"/>
    </source>
</evidence>
<proteinExistence type="predicted"/>
<dbReference type="AlphaFoldDB" id="A0A8S9YVI7"/>
<accession>A0A8S9YVI7</accession>
<dbReference type="OrthoDB" id="6272413at2759"/>
<dbReference type="EMBL" id="JTDE01002603">
    <property type="protein sequence ID" value="KAF7257140.1"/>
    <property type="molecule type" value="Genomic_DNA"/>
</dbReference>
<name>A0A8S9YVI7_9TREM</name>
<dbReference type="Proteomes" id="UP000822476">
    <property type="component" value="Unassembled WGS sequence"/>
</dbReference>
<gene>
    <name evidence="2" type="ORF">EG68_05270</name>
</gene>
<comment type="caution">
    <text evidence="2">The sequence shown here is derived from an EMBL/GenBank/DDBJ whole genome shotgun (WGS) entry which is preliminary data.</text>
</comment>
<sequence length="119" mass="13547">MWSKQKPLLKAEGPPQSLNQFKQKKRAINEVNTVTNLKMTAMLSTRMMITKRQSVPEQLQATSIFTALLRFVCLQKKSRNKHQVPASITFQNHLSSLNIGLVLSTRSSNFHPCFFLSSL</sequence>
<feature type="region of interest" description="Disordered" evidence="1">
    <location>
        <begin position="1"/>
        <end position="20"/>
    </location>
</feature>
<reference evidence="2" key="1">
    <citation type="submission" date="2019-07" db="EMBL/GenBank/DDBJ databases">
        <title>Annotation for the trematode Paragonimus miyazaki's.</title>
        <authorList>
            <person name="Choi Y.-J."/>
        </authorList>
    </citation>
    <scope>NUCLEOTIDE SEQUENCE</scope>
    <source>
        <strain evidence="2">Japan</strain>
    </source>
</reference>
<protein>
    <submittedName>
        <fullName evidence="2">Uncharacterized protein</fullName>
    </submittedName>
</protein>